<sequence>MKQGERAQTNRLIQPLLFVHLPSNKPRGSVNRSTGKQTATYSDNRDGRPLIERLAVFMCHAEQKSISIPPRHA</sequence>
<reference evidence="2 3" key="1">
    <citation type="journal article" date="2023" name="Sci. Data">
        <title>Genome assembly of the Korean intertidal mud-creeper Batillaria attramentaria.</title>
        <authorList>
            <person name="Patra A.K."/>
            <person name="Ho P.T."/>
            <person name="Jun S."/>
            <person name="Lee S.J."/>
            <person name="Kim Y."/>
            <person name="Won Y.J."/>
        </authorList>
    </citation>
    <scope>NUCLEOTIDE SEQUENCE [LARGE SCALE GENOMIC DNA]</scope>
    <source>
        <strain evidence="2">Wonlab-2016</strain>
    </source>
</reference>
<accession>A0ABD0LL15</accession>
<name>A0ABD0LL15_9CAEN</name>
<comment type="caution">
    <text evidence="2">The sequence shown here is derived from an EMBL/GenBank/DDBJ whole genome shotgun (WGS) entry which is preliminary data.</text>
</comment>
<feature type="region of interest" description="Disordered" evidence="1">
    <location>
        <begin position="23"/>
        <end position="45"/>
    </location>
</feature>
<dbReference type="AlphaFoldDB" id="A0ABD0LL15"/>
<feature type="compositionally biased region" description="Polar residues" evidence="1">
    <location>
        <begin position="30"/>
        <end position="42"/>
    </location>
</feature>
<gene>
    <name evidence="2" type="ORF">BaRGS_00008865</name>
</gene>
<organism evidence="2 3">
    <name type="scientific">Batillaria attramentaria</name>
    <dbReference type="NCBI Taxonomy" id="370345"/>
    <lineage>
        <taxon>Eukaryota</taxon>
        <taxon>Metazoa</taxon>
        <taxon>Spiralia</taxon>
        <taxon>Lophotrochozoa</taxon>
        <taxon>Mollusca</taxon>
        <taxon>Gastropoda</taxon>
        <taxon>Caenogastropoda</taxon>
        <taxon>Sorbeoconcha</taxon>
        <taxon>Cerithioidea</taxon>
        <taxon>Batillariidae</taxon>
        <taxon>Batillaria</taxon>
    </lineage>
</organism>
<evidence type="ECO:0000313" key="2">
    <source>
        <dbReference type="EMBL" id="KAK7500017.1"/>
    </source>
</evidence>
<evidence type="ECO:0000313" key="3">
    <source>
        <dbReference type="Proteomes" id="UP001519460"/>
    </source>
</evidence>
<evidence type="ECO:0000256" key="1">
    <source>
        <dbReference type="SAM" id="MobiDB-lite"/>
    </source>
</evidence>
<dbReference type="Proteomes" id="UP001519460">
    <property type="component" value="Unassembled WGS sequence"/>
</dbReference>
<dbReference type="EMBL" id="JACVVK020000040">
    <property type="protein sequence ID" value="KAK7500017.1"/>
    <property type="molecule type" value="Genomic_DNA"/>
</dbReference>
<keyword evidence="3" id="KW-1185">Reference proteome</keyword>
<proteinExistence type="predicted"/>
<protein>
    <submittedName>
        <fullName evidence="2">Uncharacterized protein</fullName>
    </submittedName>
</protein>